<name>A0A414Q338_FUSMR</name>
<dbReference type="PANTHER" id="PTHR38477:SF1">
    <property type="entry name" value="MUREIN L,D-TRANSPEPTIDASE CATALYTIC DOMAIN FAMILY PROTEIN"/>
    <property type="match status" value="1"/>
</dbReference>
<dbReference type="PANTHER" id="PTHR38477">
    <property type="entry name" value="HYPOTHETICAL EXPORTED PROTEIN"/>
    <property type="match status" value="1"/>
</dbReference>
<gene>
    <name evidence="1" type="ORF">DW663_01480</name>
</gene>
<dbReference type="Pfam" id="PF13645">
    <property type="entry name" value="YkuD_2"/>
    <property type="match status" value="1"/>
</dbReference>
<dbReference type="Proteomes" id="UP000284676">
    <property type="component" value="Unassembled WGS sequence"/>
</dbReference>
<reference evidence="1 2" key="1">
    <citation type="submission" date="2018-08" db="EMBL/GenBank/DDBJ databases">
        <title>A genome reference for cultivated species of the human gut microbiota.</title>
        <authorList>
            <person name="Zou Y."/>
            <person name="Xue W."/>
            <person name="Luo G."/>
        </authorList>
    </citation>
    <scope>NUCLEOTIDE SEQUENCE [LARGE SCALE GENOMIC DNA]</scope>
    <source>
        <strain evidence="1 2">AM25-1</strain>
    </source>
</reference>
<accession>A0A414Q338</accession>
<organism evidence="1 2">
    <name type="scientific">Fusobacterium mortiferum</name>
    <dbReference type="NCBI Taxonomy" id="850"/>
    <lineage>
        <taxon>Bacteria</taxon>
        <taxon>Fusobacteriati</taxon>
        <taxon>Fusobacteriota</taxon>
        <taxon>Fusobacteriia</taxon>
        <taxon>Fusobacteriales</taxon>
        <taxon>Fusobacteriaceae</taxon>
        <taxon>Fusobacterium</taxon>
    </lineage>
</organism>
<sequence>MLKKIVTGLVLCGSLLFGADLSCEENIKTIYKDLGIENKLEYSTFFKAIQGYNRIEDKKAGYITIIDFSKPSNEERFFVIDLENKKVDFSTYVTHGKNSGLGTAVKFSNNPNSYQSSLGFYLTKNTYEGSNGYSLRLLGLEPGINSNAMDRNIVVHGADYATKEFMDKYGFLGRSLGCPAIPEEISKEVIDYIKGGTVLYINGNDETYYAKSKYVQL</sequence>
<evidence type="ECO:0000313" key="2">
    <source>
        <dbReference type="Proteomes" id="UP000284676"/>
    </source>
</evidence>
<protein>
    <submittedName>
        <fullName evidence="1">Peptidase</fullName>
    </submittedName>
</protein>
<dbReference type="AlphaFoldDB" id="A0A414Q338"/>
<comment type="caution">
    <text evidence="1">The sequence shown here is derived from an EMBL/GenBank/DDBJ whole genome shotgun (WGS) entry which is preliminary data.</text>
</comment>
<evidence type="ECO:0000313" key="1">
    <source>
        <dbReference type="EMBL" id="RHF75092.1"/>
    </source>
</evidence>
<dbReference type="InterPro" id="IPR032676">
    <property type="entry name" value="YkuD_2"/>
</dbReference>
<dbReference type="RefSeq" id="WP_117709194.1">
    <property type="nucleotide sequence ID" value="NZ_QRHL01000001.1"/>
</dbReference>
<proteinExistence type="predicted"/>
<dbReference type="EMBL" id="QRHL01000001">
    <property type="protein sequence ID" value="RHF75092.1"/>
    <property type="molecule type" value="Genomic_DNA"/>
</dbReference>